<gene>
    <name evidence="1" type="ORF">FRX31_019102</name>
</gene>
<sequence>MTLPPPYLYHHFHQVMYDTYTTAGDPISTNKRANAAIIFSQPDVIAEEPWFIKVTRRTRGNNQGDL</sequence>
<protein>
    <submittedName>
        <fullName evidence="1">Uncharacterized protein</fullName>
    </submittedName>
</protein>
<proteinExistence type="predicted"/>
<reference evidence="1 2" key="1">
    <citation type="submission" date="2020-06" db="EMBL/GenBank/DDBJ databases">
        <title>Transcriptomic and genomic resources for Thalictrum thalictroides and T. hernandezii: Facilitating candidate gene discovery in an emerging model plant lineage.</title>
        <authorList>
            <person name="Arias T."/>
            <person name="Riano-Pachon D.M."/>
            <person name="Di Stilio V.S."/>
        </authorList>
    </citation>
    <scope>NUCLEOTIDE SEQUENCE [LARGE SCALE GENOMIC DNA]</scope>
    <source>
        <strain evidence="2">cv. WT478/WT964</strain>
        <tissue evidence="1">Leaves</tissue>
    </source>
</reference>
<organism evidence="1 2">
    <name type="scientific">Thalictrum thalictroides</name>
    <name type="common">Rue-anemone</name>
    <name type="synonym">Anemone thalictroides</name>
    <dbReference type="NCBI Taxonomy" id="46969"/>
    <lineage>
        <taxon>Eukaryota</taxon>
        <taxon>Viridiplantae</taxon>
        <taxon>Streptophyta</taxon>
        <taxon>Embryophyta</taxon>
        <taxon>Tracheophyta</taxon>
        <taxon>Spermatophyta</taxon>
        <taxon>Magnoliopsida</taxon>
        <taxon>Ranunculales</taxon>
        <taxon>Ranunculaceae</taxon>
        <taxon>Thalictroideae</taxon>
        <taxon>Thalictrum</taxon>
    </lineage>
</organism>
<comment type="caution">
    <text evidence="1">The sequence shown here is derived from an EMBL/GenBank/DDBJ whole genome shotgun (WGS) entry which is preliminary data.</text>
</comment>
<keyword evidence="2" id="KW-1185">Reference proteome</keyword>
<name>A0A7J6W297_THATH</name>
<evidence type="ECO:0000313" key="1">
    <source>
        <dbReference type="EMBL" id="KAF5191311.1"/>
    </source>
</evidence>
<dbReference type="OrthoDB" id="1936100at2759"/>
<accession>A0A7J6W297</accession>
<evidence type="ECO:0000313" key="2">
    <source>
        <dbReference type="Proteomes" id="UP000554482"/>
    </source>
</evidence>
<dbReference type="Proteomes" id="UP000554482">
    <property type="component" value="Unassembled WGS sequence"/>
</dbReference>
<dbReference type="AlphaFoldDB" id="A0A7J6W297"/>
<dbReference type="EMBL" id="JABWDY010022951">
    <property type="protein sequence ID" value="KAF5191311.1"/>
    <property type="molecule type" value="Genomic_DNA"/>
</dbReference>